<reference evidence="7" key="1">
    <citation type="submission" date="2022-08" db="EMBL/GenBank/DDBJ databases">
        <authorList>
            <person name="Gutierrez-Valencia J."/>
        </authorList>
    </citation>
    <scope>NUCLEOTIDE SEQUENCE</scope>
</reference>
<dbReference type="EMBL" id="CAMGYJ010000009">
    <property type="protein sequence ID" value="CAI0471816.1"/>
    <property type="molecule type" value="Genomic_DNA"/>
</dbReference>
<keyword evidence="4 6" id="KW-0134">Cell wall</keyword>
<dbReference type="InterPro" id="IPR029058">
    <property type="entry name" value="AB_hydrolase_fold"/>
</dbReference>
<dbReference type="GO" id="GO:0016787">
    <property type="term" value="F:hydrolase activity"/>
    <property type="evidence" value="ECO:0007669"/>
    <property type="project" value="UniProtKB-KW"/>
</dbReference>
<evidence type="ECO:0000256" key="4">
    <source>
        <dbReference type="ARBA" id="ARBA00022512"/>
    </source>
</evidence>
<evidence type="ECO:0000313" key="7">
    <source>
        <dbReference type="EMBL" id="CAI0471816.1"/>
    </source>
</evidence>
<dbReference type="AlphaFoldDB" id="A0AAV0PNF3"/>
<name>A0AAV0PNF3_9ROSI</name>
<dbReference type="Proteomes" id="UP001154282">
    <property type="component" value="Unassembled WGS sequence"/>
</dbReference>
<evidence type="ECO:0000256" key="3">
    <source>
        <dbReference type="ARBA" id="ARBA00005784"/>
    </source>
</evidence>
<organism evidence="7 8">
    <name type="scientific">Linum tenue</name>
    <dbReference type="NCBI Taxonomy" id="586396"/>
    <lineage>
        <taxon>Eukaryota</taxon>
        <taxon>Viridiplantae</taxon>
        <taxon>Streptophyta</taxon>
        <taxon>Embryophyta</taxon>
        <taxon>Tracheophyta</taxon>
        <taxon>Spermatophyta</taxon>
        <taxon>Magnoliopsida</taxon>
        <taxon>eudicotyledons</taxon>
        <taxon>Gunneridae</taxon>
        <taxon>Pentapetalae</taxon>
        <taxon>rosids</taxon>
        <taxon>fabids</taxon>
        <taxon>Malpighiales</taxon>
        <taxon>Linaceae</taxon>
        <taxon>Linum</taxon>
    </lineage>
</organism>
<gene>
    <name evidence="7" type="ORF">LITE_LOCUS39032</name>
</gene>
<dbReference type="EC" id="3.1.1.-" evidence="6"/>
<evidence type="ECO:0000313" key="8">
    <source>
        <dbReference type="Proteomes" id="UP001154282"/>
    </source>
</evidence>
<comment type="similarity">
    <text evidence="3 6">Belongs to the pectinacetylesterase family.</text>
</comment>
<evidence type="ECO:0000256" key="6">
    <source>
        <dbReference type="RuleBase" id="RU363114"/>
    </source>
</evidence>
<dbReference type="GO" id="GO:0071555">
    <property type="term" value="P:cell wall organization"/>
    <property type="evidence" value="ECO:0007669"/>
    <property type="project" value="UniProtKB-KW"/>
</dbReference>
<comment type="caution">
    <text evidence="7">The sequence shown here is derived from an EMBL/GenBank/DDBJ whole genome shotgun (WGS) entry which is preliminary data.</text>
</comment>
<protein>
    <recommendedName>
        <fullName evidence="6">Pectin acetylesterase</fullName>
        <ecNumber evidence="6">3.1.1.-</ecNumber>
    </recommendedName>
</protein>
<dbReference type="PANTHER" id="PTHR21562:SF83">
    <property type="entry name" value="PECTIN ACETYLESTERASE 4"/>
    <property type="match status" value="1"/>
</dbReference>
<evidence type="ECO:0000256" key="2">
    <source>
        <dbReference type="ARBA" id="ARBA00004191"/>
    </source>
</evidence>
<sequence>MLRTWLLWWRKWGKKDWAIAAVGFAAVLFTFTLLIESGTEDPSAIGNRPLDLPISADDPVELTLLRNAKDRGACTNSIHFLFYTLLFVSSYELRELIFLFKFSDQLHGIVCLDGSLPGYHFEKGFGSGSNKWVIHIEGGGWCNTIESCSYRSRTALGSSKFMDRQVIFAGMLSRDPSQNPDFYNWNRIKIRYCDGASLAGHPESEFKGTKLFFRGQLIWEAIMDELLSMGMAKAKQAFLTGCSAGGLATLIHCDDFRQLLPKYTTVKCLADAGFFLDEKDVGGHYTMRSFYQDVLLLQGVDKSLHKNCVSKTDPSQCLFPQEIIKNTRTPIFLVHPGYDFWQIRNILVPDVSDPSGHWRKCRQGLQYCNSTQIEILQGFRTSLLNALDEFKQNKEGGYFINSCFIHCQTWFSPTWHSSSSPRINNKTIAESVGDWYFDRQEVKQIDCPYPCNPTCHNMDFAQH</sequence>
<accession>A0AAV0PNF3</accession>
<dbReference type="Pfam" id="PF03283">
    <property type="entry name" value="PAE"/>
    <property type="match status" value="1"/>
</dbReference>
<keyword evidence="6" id="KW-0378">Hydrolase</keyword>
<comment type="subcellular location">
    <subcellularLocation>
        <location evidence="2 6">Secreted</location>
        <location evidence="2 6">Cell wall</location>
    </subcellularLocation>
</comment>
<dbReference type="PANTHER" id="PTHR21562">
    <property type="entry name" value="NOTUM-RELATED"/>
    <property type="match status" value="1"/>
</dbReference>
<dbReference type="SUPFAM" id="SSF53474">
    <property type="entry name" value="alpha/beta-Hydrolases"/>
    <property type="match status" value="1"/>
</dbReference>
<keyword evidence="5 6" id="KW-0961">Cell wall biogenesis/degradation</keyword>
<keyword evidence="6" id="KW-0964">Secreted</keyword>
<proteinExistence type="inferred from homology"/>
<evidence type="ECO:0000256" key="1">
    <source>
        <dbReference type="ARBA" id="ARBA00003534"/>
    </source>
</evidence>
<comment type="function">
    <text evidence="1 6">Hydrolyzes acetyl esters in homogalacturonan regions of pectin. In type I primary cell wall, galacturonic acid residues of pectin can be acetylated at the O-2 and O-3 positions. Decreasing the degree of acetylation of pectin gels in vitro alters their physical properties.</text>
</comment>
<dbReference type="InterPro" id="IPR004963">
    <property type="entry name" value="PAE/NOTUM"/>
</dbReference>
<evidence type="ECO:0000256" key="5">
    <source>
        <dbReference type="ARBA" id="ARBA00023316"/>
    </source>
</evidence>
<keyword evidence="8" id="KW-1185">Reference proteome</keyword>